<feature type="signal peptide" evidence="2">
    <location>
        <begin position="1"/>
        <end position="25"/>
    </location>
</feature>
<dbReference type="EMBL" id="KL584842">
    <property type="protein sequence ID" value="KEQ60466.1"/>
    <property type="molecule type" value="Genomic_DNA"/>
</dbReference>
<dbReference type="HOGENOM" id="CLU_560167_0_0_1"/>
<feature type="compositionally biased region" description="Low complexity" evidence="1">
    <location>
        <begin position="155"/>
        <end position="252"/>
    </location>
</feature>
<dbReference type="RefSeq" id="XP_040877489.1">
    <property type="nucleotide sequence ID" value="XM_041025038.1"/>
</dbReference>
<evidence type="ECO:0000256" key="1">
    <source>
        <dbReference type="SAM" id="MobiDB-lite"/>
    </source>
</evidence>
<dbReference type="STRING" id="1043003.A0A074WDA2"/>
<dbReference type="Pfam" id="PF10528">
    <property type="entry name" value="GLEYA"/>
    <property type="match status" value="1"/>
</dbReference>
<keyword evidence="5" id="KW-1185">Reference proteome</keyword>
<evidence type="ECO:0000313" key="4">
    <source>
        <dbReference type="EMBL" id="KEQ60466.1"/>
    </source>
</evidence>
<dbReference type="GeneID" id="63918411"/>
<dbReference type="Proteomes" id="UP000030672">
    <property type="component" value="Unassembled WGS sequence"/>
</dbReference>
<proteinExistence type="predicted"/>
<dbReference type="InterPro" id="IPR037524">
    <property type="entry name" value="PA14/GLEYA"/>
</dbReference>
<dbReference type="SUPFAM" id="SSF56988">
    <property type="entry name" value="Anthrax protective antigen"/>
    <property type="match status" value="1"/>
</dbReference>
<sequence>MRISSFAYHFLAFVPSLSLAQATTALVEYYPFEIVCSGQTVLSTSTTTRLIPGNSTGTFFSPTSSPTSGIYTTDIVTANVTTPIFKTGMATCATCPTPVTEFVPPNFARYGIYTTTQTANVTTPVFITGTPTCATCSTPVTELVPPNSSGTGAIPSKSSSSTSMSSSSSMSPSSSPTRSSMSSSSSMSPSSSPTSSSMSSSSSMSPSSSPTSSSMSSSSSNSPSSSPTASLTTSSSSSSSSSSTSSSTPTPSNACAIRQCAPGALTVKGYYNSYVLADAYAAKDGHSGVGPDYYLDQNLQPLNTGTTTNMSVPATYGSGNETYVDGGDDNQIPYYADTTAMYGGFEYNPNNFTFVWTGYFVPQQSGSYQFCLDYADNEQAFYIGSDTAFPCGDSSNAATPRNAQAYERYWFASSDYNQAVCKNMTLTAGFYYPIRAVYGTMDFQHLLSSSQFRWRLGRESAILANIPGIVMVHLHTLRNKRDFVLWD</sequence>
<dbReference type="InterPro" id="IPR018871">
    <property type="entry name" value="GLEYA_adhesin_domain"/>
</dbReference>
<gene>
    <name evidence="4" type="ORF">M437DRAFT_68014</name>
</gene>
<dbReference type="Gene3D" id="2.60.120.1560">
    <property type="match status" value="1"/>
</dbReference>
<evidence type="ECO:0000313" key="5">
    <source>
        <dbReference type="Proteomes" id="UP000030672"/>
    </source>
</evidence>
<feature type="compositionally biased region" description="Polar residues" evidence="1">
    <location>
        <begin position="142"/>
        <end position="151"/>
    </location>
</feature>
<feature type="region of interest" description="Disordered" evidence="1">
    <location>
        <begin position="142"/>
        <end position="254"/>
    </location>
</feature>
<accession>A0A074WDA2</accession>
<reference evidence="4 5" key="1">
    <citation type="journal article" date="2014" name="BMC Genomics">
        <title>Genome sequencing of four Aureobasidium pullulans varieties: biotechnological potential, stress tolerance, and description of new species.</title>
        <authorList>
            <person name="Gostin Ar C."/>
            <person name="Ohm R.A."/>
            <person name="Kogej T."/>
            <person name="Sonjak S."/>
            <person name="Turk M."/>
            <person name="Zajc J."/>
            <person name="Zalar P."/>
            <person name="Grube M."/>
            <person name="Sun H."/>
            <person name="Han J."/>
            <person name="Sharma A."/>
            <person name="Chiniquy J."/>
            <person name="Ngan C.Y."/>
            <person name="Lipzen A."/>
            <person name="Barry K."/>
            <person name="Grigoriev I.V."/>
            <person name="Gunde-Cimerman N."/>
        </authorList>
    </citation>
    <scope>NUCLEOTIDE SEQUENCE [LARGE SCALE GENOMIC DNA]</scope>
    <source>
        <strain evidence="4 5">CBS 110374</strain>
    </source>
</reference>
<dbReference type="PROSITE" id="PS51820">
    <property type="entry name" value="PA14"/>
    <property type="match status" value="1"/>
</dbReference>
<protein>
    <recommendedName>
        <fullName evidence="3">PA14 domain-containing protein</fullName>
    </recommendedName>
</protein>
<keyword evidence="2" id="KW-0732">Signal</keyword>
<organism evidence="4 5">
    <name type="scientific">Aureobasidium melanogenum (strain CBS 110374)</name>
    <name type="common">Aureobasidium pullulans var. melanogenum</name>
    <dbReference type="NCBI Taxonomy" id="1043003"/>
    <lineage>
        <taxon>Eukaryota</taxon>
        <taxon>Fungi</taxon>
        <taxon>Dikarya</taxon>
        <taxon>Ascomycota</taxon>
        <taxon>Pezizomycotina</taxon>
        <taxon>Dothideomycetes</taxon>
        <taxon>Dothideomycetidae</taxon>
        <taxon>Dothideales</taxon>
        <taxon>Saccotheciaceae</taxon>
        <taxon>Aureobasidium</taxon>
    </lineage>
</organism>
<evidence type="ECO:0000256" key="2">
    <source>
        <dbReference type="SAM" id="SignalP"/>
    </source>
</evidence>
<feature type="chain" id="PRO_5001701405" description="PA14 domain-containing protein" evidence="2">
    <location>
        <begin position="26"/>
        <end position="487"/>
    </location>
</feature>
<dbReference type="AlphaFoldDB" id="A0A074WDA2"/>
<name>A0A074WDA2_AURM1</name>
<evidence type="ECO:0000259" key="3">
    <source>
        <dbReference type="PROSITE" id="PS51820"/>
    </source>
</evidence>
<feature type="domain" description="PA14" evidence="3">
    <location>
        <begin position="284"/>
        <end position="468"/>
    </location>
</feature>